<comment type="catalytic activity">
    <reaction evidence="1 18 19">
        <text>(6R)-NADHX = (6S)-NADHX</text>
        <dbReference type="Rhea" id="RHEA:32215"/>
        <dbReference type="ChEBI" id="CHEBI:64074"/>
        <dbReference type="ChEBI" id="CHEBI:64075"/>
        <dbReference type="EC" id="5.1.99.6"/>
    </reaction>
</comment>
<evidence type="ECO:0000256" key="19">
    <source>
        <dbReference type="PIRNR" id="PIRNR017184"/>
    </source>
</evidence>
<evidence type="ECO:0000259" key="21">
    <source>
        <dbReference type="PROSITE" id="PS51385"/>
    </source>
</evidence>
<feature type="binding site" evidence="17">
    <location>
        <position position="352"/>
    </location>
    <ligand>
        <name>(6S)-NADPHX</name>
        <dbReference type="ChEBI" id="CHEBI:64076"/>
    </ligand>
</feature>
<evidence type="ECO:0000256" key="3">
    <source>
        <dbReference type="ARBA" id="ARBA00006001"/>
    </source>
</evidence>
<dbReference type="RefSeq" id="WP_155114262.1">
    <property type="nucleotide sequence ID" value="NZ_WMIB01000040.1"/>
</dbReference>
<evidence type="ECO:0000256" key="11">
    <source>
        <dbReference type="ARBA" id="ARBA00023235"/>
    </source>
</evidence>
<comment type="caution">
    <text evidence="22">The sequence shown here is derived from an EMBL/GenBank/DDBJ whole genome shotgun (WGS) entry which is preliminary data.</text>
</comment>
<evidence type="ECO:0000256" key="7">
    <source>
        <dbReference type="ARBA" id="ARBA00022840"/>
    </source>
</evidence>
<comment type="similarity">
    <text evidence="4 19">In the C-terminal section; belongs to the NnrD/CARKD family.</text>
</comment>
<keyword evidence="7 17" id="KW-0067">ATP-binding</keyword>
<evidence type="ECO:0000256" key="2">
    <source>
        <dbReference type="ARBA" id="ARBA00000909"/>
    </source>
</evidence>
<evidence type="ECO:0000313" key="23">
    <source>
        <dbReference type="Proteomes" id="UP000434639"/>
    </source>
</evidence>
<dbReference type="GO" id="GO:0052855">
    <property type="term" value="F:ADP-dependent NAD(P)H-hydrate dehydratase activity"/>
    <property type="evidence" value="ECO:0007669"/>
    <property type="project" value="UniProtKB-UniRule"/>
</dbReference>
<evidence type="ECO:0000256" key="15">
    <source>
        <dbReference type="ARBA" id="ARBA00048238"/>
    </source>
</evidence>
<keyword evidence="9 18" id="KW-0630">Potassium</keyword>
<dbReference type="OrthoDB" id="9806925at2"/>
<comment type="catalytic activity">
    <reaction evidence="16 17 19">
        <text>(6S)-NADPHX + ADP = AMP + phosphate + NADPH + H(+)</text>
        <dbReference type="Rhea" id="RHEA:32235"/>
        <dbReference type="ChEBI" id="CHEBI:15378"/>
        <dbReference type="ChEBI" id="CHEBI:43474"/>
        <dbReference type="ChEBI" id="CHEBI:57783"/>
        <dbReference type="ChEBI" id="CHEBI:64076"/>
        <dbReference type="ChEBI" id="CHEBI:456215"/>
        <dbReference type="ChEBI" id="CHEBI:456216"/>
        <dbReference type="EC" id="4.2.1.136"/>
    </reaction>
</comment>
<dbReference type="HAMAP" id="MF_01965">
    <property type="entry name" value="NADHX_dehydratase"/>
    <property type="match status" value="1"/>
</dbReference>
<protein>
    <recommendedName>
        <fullName evidence="19">Bifunctional NAD(P)H-hydrate repair enzyme</fullName>
    </recommendedName>
    <alternativeName>
        <fullName evidence="19">Nicotinamide nucleotide repair protein</fullName>
    </alternativeName>
    <domain>
        <recommendedName>
            <fullName evidence="19">ADP-dependent (S)-NAD(P)H-hydrate dehydratase</fullName>
            <ecNumber evidence="19">4.2.1.136</ecNumber>
        </recommendedName>
        <alternativeName>
            <fullName evidence="19">ADP-dependent NAD(P)HX dehydratase</fullName>
        </alternativeName>
    </domain>
    <domain>
        <recommendedName>
            <fullName evidence="19">NAD(P)H-hydrate epimerase</fullName>
            <ecNumber evidence="19">5.1.99.6</ecNumber>
        </recommendedName>
    </domain>
</protein>
<keyword evidence="13" id="KW-0511">Multifunctional enzyme</keyword>
<dbReference type="Pfam" id="PF03853">
    <property type="entry name" value="YjeF_N"/>
    <property type="match status" value="1"/>
</dbReference>
<feature type="domain" description="YjeF N-terminal" evidence="21">
    <location>
        <begin position="9"/>
        <end position="205"/>
    </location>
</feature>
<evidence type="ECO:0000256" key="6">
    <source>
        <dbReference type="ARBA" id="ARBA00022741"/>
    </source>
</evidence>
<comment type="function">
    <text evidence="17">Catalyzes the dehydration of the S-form of NAD(P)HX at the expense of ADP, which is converted to AMP. Together with NAD(P)HX epimerase, which catalyzes the epimerization of the S- and R-forms, the enzyme allows the repair of both epimers of NAD(P)HX, a damaged form of NAD(P)H that is a result of enzymatic or heat-dependent hydration.</text>
</comment>
<dbReference type="InterPro" id="IPR000631">
    <property type="entry name" value="CARKD"/>
</dbReference>
<keyword evidence="10 17" id="KW-0520">NAD</keyword>
<dbReference type="Gene3D" id="3.40.1190.20">
    <property type="match status" value="1"/>
</dbReference>
<comment type="catalytic activity">
    <reaction evidence="2 18 19">
        <text>(6R)-NADPHX = (6S)-NADPHX</text>
        <dbReference type="Rhea" id="RHEA:32227"/>
        <dbReference type="ChEBI" id="CHEBI:64076"/>
        <dbReference type="ChEBI" id="CHEBI:64077"/>
        <dbReference type="EC" id="5.1.99.6"/>
    </reaction>
</comment>
<feature type="binding site" evidence="18">
    <location>
        <position position="152"/>
    </location>
    <ligand>
        <name>K(+)</name>
        <dbReference type="ChEBI" id="CHEBI:29103"/>
    </ligand>
</feature>
<dbReference type="Pfam" id="PF01256">
    <property type="entry name" value="Carb_kinase"/>
    <property type="match status" value="1"/>
</dbReference>
<keyword evidence="12 17" id="KW-0456">Lyase</keyword>
<keyword evidence="8 17" id="KW-0521">NADP</keyword>
<comment type="cofactor">
    <cofactor evidence="17">
        <name>Mg(2+)</name>
        <dbReference type="ChEBI" id="CHEBI:18420"/>
    </cofactor>
</comment>
<evidence type="ECO:0000256" key="17">
    <source>
        <dbReference type="HAMAP-Rule" id="MF_01965"/>
    </source>
</evidence>
<keyword evidence="11 18" id="KW-0413">Isomerase</keyword>
<dbReference type="InterPro" id="IPR036652">
    <property type="entry name" value="YjeF_N_dom_sf"/>
</dbReference>
<dbReference type="SUPFAM" id="SSF64153">
    <property type="entry name" value="YjeF N-terminal domain-like"/>
    <property type="match status" value="1"/>
</dbReference>
<feature type="binding site" evidence="18">
    <location>
        <begin position="120"/>
        <end position="126"/>
    </location>
    <ligand>
        <name>(6S)-NADPHX</name>
        <dbReference type="ChEBI" id="CHEBI:64076"/>
    </ligand>
</feature>
<feature type="binding site" evidence="18">
    <location>
        <begin position="56"/>
        <end position="60"/>
    </location>
    <ligand>
        <name>(6S)-NADPHX</name>
        <dbReference type="ChEBI" id="CHEBI:64076"/>
    </ligand>
</feature>
<comment type="caution">
    <text evidence="17">Lacks conserved residue(s) required for the propagation of feature annotation.</text>
</comment>
<evidence type="ECO:0000256" key="5">
    <source>
        <dbReference type="ARBA" id="ARBA00022723"/>
    </source>
</evidence>
<sequence length="486" mass="51667">MHIYSEKEIREIDHQAEKNGLPVFTLMENAGAGLYKALAGKISKRQTVCIAAGKGNNGGDGIVLARYLLINGYQASIYLPFGPPDESSPAGKHLAYLRACGYNAETEWLHADVLVDALLGTGFHPPLKEEAAGVIRALNEEKAMKVSIDLPSGIQADTGTVNEGFEADFTLCLHGFKPSAFLMPSERYYGETEVVDIGLPQTGNKRVWSGEDAGMTLPAIHSTAHKGTFGTGYLLAGSDTMPGSALLAAKGAIRSGAGKLIIGTSRFAAGAIAGAVPEATYEIDGFYKTAKGKLPDKIKAAAIGPGLEEEDAMERCVKTLLAEEDLPVVLDAGAIQKRKYSKRKIPPILTPHPGEMSRITGLSIEDIQSRRIEAAGQYAKEQHVIVVLKGRHTVMAFPDGDVYVNPTGNAALAKGGSGDSLTGIILAFLCTHSSIKEAVANAVYLHGSTADLWVESGGERSMAASDIPELIPAVMKKLEEKRRRAE</sequence>
<dbReference type="InterPro" id="IPR029056">
    <property type="entry name" value="Ribokinase-like"/>
</dbReference>
<dbReference type="AlphaFoldDB" id="A0A7X2S9T5"/>
<feature type="binding site" evidence="17">
    <location>
        <position position="418"/>
    </location>
    <ligand>
        <name>AMP</name>
        <dbReference type="ChEBI" id="CHEBI:456215"/>
    </ligand>
</feature>
<dbReference type="CDD" id="cd01171">
    <property type="entry name" value="YXKO-related"/>
    <property type="match status" value="1"/>
</dbReference>
<comment type="similarity">
    <text evidence="17">Belongs to the NnrD/CARKD family.</text>
</comment>
<dbReference type="GO" id="GO:0046872">
    <property type="term" value="F:metal ion binding"/>
    <property type="evidence" value="ECO:0007669"/>
    <property type="project" value="UniProtKB-UniRule"/>
</dbReference>
<evidence type="ECO:0000256" key="13">
    <source>
        <dbReference type="ARBA" id="ARBA00023268"/>
    </source>
</evidence>
<accession>A0A7X2S9T5</accession>
<feature type="domain" description="YjeF C-terminal" evidence="20">
    <location>
        <begin position="209"/>
        <end position="478"/>
    </location>
</feature>
<dbReference type="Proteomes" id="UP000434639">
    <property type="component" value="Unassembled WGS sequence"/>
</dbReference>
<comment type="catalytic activity">
    <reaction evidence="15 17 19">
        <text>(6S)-NADHX + ADP = AMP + phosphate + NADH + H(+)</text>
        <dbReference type="Rhea" id="RHEA:32223"/>
        <dbReference type="ChEBI" id="CHEBI:15378"/>
        <dbReference type="ChEBI" id="CHEBI:43474"/>
        <dbReference type="ChEBI" id="CHEBI:57945"/>
        <dbReference type="ChEBI" id="CHEBI:64074"/>
        <dbReference type="ChEBI" id="CHEBI:456215"/>
        <dbReference type="ChEBI" id="CHEBI:456216"/>
        <dbReference type="EC" id="4.2.1.136"/>
    </reaction>
</comment>
<dbReference type="EMBL" id="WMIB01000040">
    <property type="protein sequence ID" value="MTH55765.1"/>
    <property type="molecule type" value="Genomic_DNA"/>
</dbReference>
<comment type="cofactor">
    <cofactor evidence="18 19">
        <name>K(+)</name>
        <dbReference type="ChEBI" id="CHEBI:29103"/>
    </cofactor>
    <text evidence="18 19">Binds 1 potassium ion per subunit.</text>
</comment>
<keyword evidence="6 17" id="KW-0547">Nucleotide-binding</keyword>
<dbReference type="GO" id="GO:0005524">
    <property type="term" value="F:ATP binding"/>
    <property type="evidence" value="ECO:0007669"/>
    <property type="project" value="UniProtKB-UniRule"/>
</dbReference>
<dbReference type="NCBIfam" id="TIGR00196">
    <property type="entry name" value="yjeF_cterm"/>
    <property type="match status" value="1"/>
</dbReference>
<evidence type="ECO:0000256" key="4">
    <source>
        <dbReference type="ARBA" id="ARBA00009524"/>
    </source>
</evidence>
<evidence type="ECO:0000256" key="10">
    <source>
        <dbReference type="ARBA" id="ARBA00023027"/>
    </source>
</evidence>
<evidence type="ECO:0000256" key="18">
    <source>
        <dbReference type="HAMAP-Rule" id="MF_01966"/>
    </source>
</evidence>
<dbReference type="PIRSF" id="PIRSF017184">
    <property type="entry name" value="Nnr"/>
    <property type="match status" value="1"/>
</dbReference>
<evidence type="ECO:0000313" key="22">
    <source>
        <dbReference type="EMBL" id="MTH55765.1"/>
    </source>
</evidence>
<feature type="binding site" evidence="17">
    <location>
        <begin position="389"/>
        <end position="393"/>
    </location>
    <ligand>
        <name>AMP</name>
        <dbReference type="ChEBI" id="CHEBI:456215"/>
    </ligand>
</feature>
<dbReference type="PROSITE" id="PS51383">
    <property type="entry name" value="YJEF_C_3"/>
    <property type="match status" value="1"/>
</dbReference>
<dbReference type="EC" id="5.1.99.6" evidence="19"/>
<dbReference type="EC" id="4.2.1.136" evidence="19"/>
<feature type="binding site" evidence="18">
    <location>
        <position position="57"/>
    </location>
    <ligand>
        <name>K(+)</name>
        <dbReference type="ChEBI" id="CHEBI:29103"/>
    </ligand>
</feature>
<dbReference type="SUPFAM" id="SSF53613">
    <property type="entry name" value="Ribokinase-like"/>
    <property type="match status" value="1"/>
</dbReference>
<keyword evidence="23" id="KW-1185">Reference proteome</keyword>
<gene>
    <name evidence="17" type="primary">nnrD</name>
    <name evidence="18" type="synonym">nnrE</name>
    <name evidence="22" type="ORF">GKZ89_20445</name>
</gene>
<comment type="function">
    <text evidence="14 19">Bifunctional enzyme that catalyzes the epimerization of the S- and R-forms of NAD(P)HX and the dehydration of the S-form of NAD(P)HX at the expense of ADP, which is converted to AMP. This allows the repair of both epimers of NAD(P)HX, a damaged form of NAD(P)H that is a result of enzymatic or heat-dependent hydration.</text>
</comment>
<evidence type="ECO:0000259" key="20">
    <source>
        <dbReference type="PROSITE" id="PS51383"/>
    </source>
</evidence>
<name>A0A7X2S9T5_9BACI</name>
<proteinExistence type="inferred from homology"/>
<dbReference type="HAMAP" id="MF_01966">
    <property type="entry name" value="NADHX_epimerase"/>
    <property type="match status" value="1"/>
</dbReference>
<feature type="binding site" evidence="17">
    <location>
        <position position="306"/>
    </location>
    <ligand>
        <name>(6S)-NADPHX</name>
        <dbReference type="ChEBI" id="CHEBI:64076"/>
    </ligand>
</feature>
<dbReference type="PANTHER" id="PTHR12592:SF0">
    <property type="entry name" value="ATP-DEPENDENT (S)-NAD(P)H-HYDRATE DEHYDRATASE"/>
    <property type="match status" value="1"/>
</dbReference>
<dbReference type="NCBIfam" id="TIGR00197">
    <property type="entry name" value="yjeF_nterm"/>
    <property type="match status" value="1"/>
</dbReference>
<comment type="subunit">
    <text evidence="17">Homotetramer.</text>
</comment>
<evidence type="ECO:0000256" key="14">
    <source>
        <dbReference type="ARBA" id="ARBA00025153"/>
    </source>
</evidence>
<evidence type="ECO:0000256" key="16">
    <source>
        <dbReference type="ARBA" id="ARBA00049209"/>
    </source>
</evidence>
<feature type="binding site" evidence="17">
    <location>
        <position position="419"/>
    </location>
    <ligand>
        <name>(6S)-NADPHX</name>
        <dbReference type="ChEBI" id="CHEBI:64076"/>
    </ligand>
</feature>
<dbReference type="GO" id="GO:0046496">
    <property type="term" value="P:nicotinamide nucleotide metabolic process"/>
    <property type="evidence" value="ECO:0007669"/>
    <property type="project" value="UniProtKB-UniRule"/>
</dbReference>
<dbReference type="GO" id="GO:0052856">
    <property type="term" value="F:NAD(P)HX epimerase activity"/>
    <property type="evidence" value="ECO:0007669"/>
    <property type="project" value="UniProtKB-UniRule"/>
</dbReference>
<evidence type="ECO:0000256" key="8">
    <source>
        <dbReference type="ARBA" id="ARBA00022857"/>
    </source>
</evidence>
<dbReference type="InterPro" id="IPR004443">
    <property type="entry name" value="YjeF_N_dom"/>
</dbReference>
<dbReference type="PROSITE" id="PS51385">
    <property type="entry name" value="YJEF_N"/>
    <property type="match status" value="1"/>
</dbReference>
<feature type="binding site" evidence="18">
    <location>
        <position position="149"/>
    </location>
    <ligand>
        <name>(6S)-NADPHX</name>
        <dbReference type="ChEBI" id="CHEBI:64076"/>
    </ligand>
</feature>
<feature type="binding site" evidence="18">
    <location>
        <position position="116"/>
    </location>
    <ligand>
        <name>K(+)</name>
        <dbReference type="ChEBI" id="CHEBI:29103"/>
    </ligand>
</feature>
<evidence type="ECO:0000256" key="1">
    <source>
        <dbReference type="ARBA" id="ARBA00000013"/>
    </source>
</evidence>
<dbReference type="Gene3D" id="3.40.50.10260">
    <property type="entry name" value="YjeF N-terminal domain"/>
    <property type="match status" value="1"/>
</dbReference>
<dbReference type="GO" id="GO:0110051">
    <property type="term" value="P:metabolite repair"/>
    <property type="evidence" value="ECO:0007669"/>
    <property type="project" value="TreeGrafter"/>
</dbReference>
<reference evidence="22 23" key="1">
    <citation type="journal article" date="2017" name="Int. J. Syst. Evol. Microbiol.">
        <title>Bacillus mangrovi sp. nov., isolated from a sediment sample from a mangrove forest.</title>
        <authorList>
            <person name="Gupta V."/>
            <person name="Singh P.K."/>
            <person name="Korpole S."/>
            <person name="Tanuku N.R.S."/>
            <person name="Pinnaka A.K."/>
        </authorList>
    </citation>
    <scope>NUCLEOTIDE SEQUENCE [LARGE SCALE GENOMIC DNA]</scope>
    <source>
        <strain evidence="22 23">KCTC 33872</strain>
    </source>
</reference>
<dbReference type="InterPro" id="IPR030677">
    <property type="entry name" value="Nnr"/>
</dbReference>
<organism evidence="22 23">
    <name type="scientific">Metabacillus mangrovi</name>
    <dbReference type="NCBI Taxonomy" id="1491830"/>
    <lineage>
        <taxon>Bacteria</taxon>
        <taxon>Bacillati</taxon>
        <taxon>Bacillota</taxon>
        <taxon>Bacilli</taxon>
        <taxon>Bacillales</taxon>
        <taxon>Bacillaceae</taxon>
        <taxon>Metabacillus</taxon>
    </lineage>
</organism>
<comment type="similarity">
    <text evidence="3 19">In the N-terminal section; belongs to the NnrE/AIBP family.</text>
</comment>
<evidence type="ECO:0000256" key="12">
    <source>
        <dbReference type="ARBA" id="ARBA00023239"/>
    </source>
</evidence>
<comment type="function">
    <text evidence="18">Catalyzes the epimerization of the S- and R-forms of NAD(P)HX, a damaged form of NAD(P)H that is a result of enzymatic or heat-dependent hydration. This is a prerequisite for the S-specific NAD(P)H-hydrate dehydratase to allow the repair of both epimers of NAD(P)HX.</text>
</comment>
<comment type="similarity">
    <text evidence="18">Belongs to the NnrE/AIBP family.</text>
</comment>
<keyword evidence="5 18" id="KW-0479">Metal-binding</keyword>
<dbReference type="PANTHER" id="PTHR12592">
    <property type="entry name" value="ATP-DEPENDENT (S)-NAD(P)H-HYDRATE DEHYDRATASE FAMILY MEMBER"/>
    <property type="match status" value="1"/>
</dbReference>
<evidence type="ECO:0000256" key="9">
    <source>
        <dbReference type="ARBA" id="ARBA00022958"/>
    </source>
</evidence>